<accession>A0AAW1S5F9</accession>
<evidence type="ECO:0000313" key="4">
    <source>
        <dbReference type="Proteomes" id="UP001438707"/>
    </source>
</evidence>
<feature type="transmembrane region" description="Helical" evidence="2">
    <location>
        <begin position="71"/>
        <end position="91"/>
    </location>
</feature>
<feature type="region of interest" description="Disordered" evidence="1">
    <location>
        <begin position="155"/>
        <end position="178"/>
    </location>
</feature>
<keyword evidence="2" id="KW-0812">Transmembrane</keyword>
<evidence type="ECO:0000256" key="2">
    <source>
        <dbReference type="SAM" id="Phobius"/>
    </source>
</evidence>
<feature type="compositionally biased region" description="Polar residues" evidence="1">
    <location>
        <begin position="113"/>
        <end position="124"/>
    </location>
</feature>
<dbReference type="Proteomes" id="UP001438707">
    <property type="component" value="Unassembled WGS sequence"/>
</dbReference>
<feature type="compositionally biased region" description="Basic and acidic residues" evidence="1">
    <location>
        <begin position="125"/>
        <end position="135"/>
    </location>
</feature>
<dbReference type="PANTHER" id="PTHR36339">
    <property type="entry name" value="F23A5.5"/>
    <property type="match status" value="1"/>
</dbReference>
<feature type="region of interest" description="Disordered" evidence="1">
    <location>
        <begin position="106"/>
        <end position="135"/>
    </location>
</feature>
<keyword evidence="2" id="KW-0472">Membrane</keyword>
<comment type="caution">
    <text evidence="3">The sequence shown here is derived from an EMBL/GenBank/DDBJ whole genome shotgun (WGS) entry which is preliminary data.</text>
</comment>
<keyword evidence="4" id="KW-1185">Reference proteome</keyword>
<proteinExistence type="predicted"/>
<feature type="compositionally biased region" description="Basic and acidic residues" evidence="1">
    <location>
        <begin position="155"/>
        <end position="170"/>
    </location>
</feature>
<evidence type="ECO:0000313" key="3">
    <source>
        <dbReference type="EMBL" id="KAK9841478.1"/>
    </source>
</evidence>
<evidence type="ECO:0000256" key="1">
    <source>
        <dbReference type="SAM" id="MobiDB-lite"/>
    </source>
</evidence>
<name>A0AAW1S5F9_9CHLO</name>
<protein>
    <submittedName>
        <fullName evidence="3">Uncharacterized protein</fullName>
    </submittedName>
</protein>
<gene>
    <name evidence="3" type="ORF">WJX74_006580</name>
</gene>
<organism evidence="3 4">
    <name type="scientific">Apatococcus lobatus</name>
    <dbReference type="NCBI Taxonomy" id="904363"/>
    <lineage>
        <taxon>Eukaryota</taxon>
        <taxon>Viridiplantae</taxon>
        <taxon>Chlorophyta</taxon>
        <taxon>core chlorophytes</taxon>
        <taxon>Trebouxiophyceae</taxon>
        <taxon>Chlorellales</taxon>
        <taxon>Chlorellaceae</taxon>
        <taxon>Apatococcus</taxon>
    </lineage>
</organism>
<dbReference type="EMBL" id="JALJOS010000003">
    <property type="protein sequence ID" value="KAK9841478.1"/>
    <property type="molecule type" value="Genomic_DNA"/>
</dbReference>
<reference evidence="3 4" key="1">
    <citation type="journal article" date="2024" name="Nat. Commun.">
        <title>Phylogenomics reveals the evolutionary origins of lichenization in chlorophyte algae.</title>
        <authorList>
            <person name="Puginier C."/>
            <person name="Libourel C."/>
            <person name="Otte J."/>
            <person name="Skaloud P."/>
            <person name="Haon M."/>
            <person name="Grisel S."/>
            <person name="Petersen M."/>
            <person name="Berrin J.G."/>
            <person name="Delaux P.M."/>
            <person name="Dal Grande F."/>
            <person name="Keller J."/>
        </authorList>
    </citation>
    <scope>NUCLEOTIDE SEQUENCE [LARGE SCALE GENOMIC DNA]</scope>
    <source>
        <strain evidence="3 4">SAG 2145</strain>
    </source>
</reference>
<keyword evidence="2" id="KW-1133">Transmembrane helix</keyword>
<dbReference type="AlphaFoldDB" id="A0AAW1S5F9"/>
<dbReference type="PANTHER" id="PTHR36339:SF2">
    <property type="entry name" value="F23A5.5"/>
    <property type="match status" value="1"/>
</dbReference>
<sequence>MWRTCCYRLSRTRYQACKAYGSDLPDHKLPAALRHQNQGAQGEGGEFWRQLEALEQPKLGLQVFNRWDWHAGQLLVALLPAAAIYAIAMWARKDMARAEKELLEKDANPEAAGTQSLRSFTASMQRKEKATQHKEYVTEARLDALEQLVKELQTELRAQHTRQQHSEQKSRAQPTDSG</sequence>